<evidence type="ECO:0000259" key="1">
    <source>
        <dbReference type="SMART" id="SM00849"/>
    </source>
</evidence>
<feature type="domain" description="Metallo-beta-lactamase" evidence="1">
    <location>
        <begin position="22"/>
        <end position="231"/>
    </location>
</feature>
<reference evidence="2 3" key="1">
    <citation type="submission" date="2016-10" db="EMBL/GenBank/DDBJ databases">
        <title>Complete Genome Sequence of Peptococcaceae strain DCMF.</title>
        <authorList>
            <person name="Edwards R.J."/>
            <person name="Holland S.I."/>
            <person name="Deshpande N.P."/>
            <person name="Wong Y.K."/>
            <person name="Ertan H."/>
            <person name="Manefield M."/>
            <person name="Russell T.L."/>
            <person name="Lee M.J."/>
        </authorList>
    </citation>
    <scope>NUCLEOTIDE SEQUENCE [LARGE SCALE GENOMIC DNA]</scope>
    <source>
        <strain evidence="2 3">DCMF</strain>
    </source>
</reference>
<proteinExistence type="predicted"/>
<gene>
    <name evidence="2" type="ORF">DCMF_19190</name>
</gene>
<dbReference type="InterPro" id="IPR036866">
    <property type="entry name" value="RibonucZ/Hydroxyglut_hydro"/>
</dbReference>
<dbReference type="RefSeq" id="WP_148135913.1">
    <property type="nucleotide sequence ID" value="NZ_CP017634.1"/>
</dbReference>
<dbReference type="OrthoDB" id="9761531at2"/>
<dbReference type="Pfam" id="PF00753">
    <property type="entry name" value="Lactamase_B"/>
    <property type="match status" value="1"/>
</dbReference>
<accession>A0A3G1KVW5</accession>
<dbReference type="Gene3D" id="3.60.15.10">
    <property type="entry name" value="Ribonuclease Z/Hydroxyacylglutathione hydrolase-like"/>
    <property type="match status" value="1"/>
</dbReference>
<evidence type="ECO:0000313" key="2">
    <source>
        <dbReference type="EMBL" id="ATW26592.1"/>
    </source>
</evidence>
<dbReference type="SUPFAM" id="SSF56281">
    <property type="entry name" value="Metallo-hydrolase/oxidoreductase"/>
    <property type="match status" value="1"/>
</dbReference>
<dbReference type="PANTHER" id="PTHR42951:SF15">
    <property type="entry name" value="METALLO-BETA-LACTAMASE SUPERFAMILY PROTEIN"/>
    <property type="match status" value="1"/>
</dbReference>
<sequence>MKIADGIEMLEIPAHLMAGPGIINPVLFWDKDEVVLVDAGFPHQVQQFRDAFAKAGVPFDRLSRVIVTHADADHVGGLAGILHDSPQKITIFAHEKERPYIEAELPPIRLAQMEAQLKILPEERRQQVAVLYESLKANYKKLGANVDETVEDGEQLPYCGGIKVVYTPGHTPGHICLYHQRSKTLVAGDAFNVEGGVLVHAPEFTCLDKEQYDKSLKKLAMYDIETVLCYHGGLYRDHPNRSIAELAGIN</sequence>
<organism evidence="2 3">
    <name type="scientific">Formimonas warabiya</name>
    <dbReference type="NCBI Taxonomy" id="1761012"/>
    <lineage>
        <taxon>Bacteria</taxon>
        <taxon>Bacillati</taxon>
        <taxon>Bacillota</taxon>
        <taxon>Clostridia</taxon>
        <taxon>Eubacteriales</taxon>
        <taxon>Peptococcaceae</taxon>
        <taxon>Candidatus Formimonas</taxon>
    </lineage>
</organism>
<dbReference type="KEGG" id="fwa:DCMF_19190"/>
<evidence type="ECO:0000313" key="3">
    <source>
        <dbReference type="Proteomes" id="UP000323521"/>
    </source>
</evidence>
<protein>
    <submittedName>
        <fullName evidence="2">MBL fold metallo-hydrolase</fullName>
    </submittedName>
</protein>
<name>A0A3G1KVW5_FORW1</name>
<dbReference type="EMBL" id="CP017634">
    <property type="protein sequence ID" value="ATW26592.1"/>
    <property type="molecule type" value="Genomic_DNA"/>
</dbReference>
<dbReference type="CDD" id="cd07721">
    <property type="entry name" value="yflN-like_MBL-fold"/>
    <property type="match status" value="1"/>
</dbReference>
<dbReference type="InterPro" id="IPR001279">
    <property type="entry name" value="Metallo-B-lactamas"/>
</dbReference>
<keyword evidence="3" id="KW-1185">Reference proteome</keyword>
<dbReference type="AlphaFoldDB" id="A0A3G1KVW5"/>
<dbReference type="GO" id="GO:0016787">
    <property type="term" value="F:hydrolase activity"/>
    <property type="evidence" value="ECO:0007669"/>
    <property type="project" value="UniProtKB-KW"/>
</dbReference>
<dbReference type="PANTHER" id="PTHR42951">
    <property type="entry name" value="METALLO-BETA-LACTAMASE DOMAIN-CONTAINING"/>
    <property type="match status" value="1"/>
</dbReference>
<keyword evidence="2" id="KW-0378">Hydrolase</keyword>
<dbReference type="Proteomes" id="UP000323521">
    <property type="component" value="Chromosome"/>
</dbReference>
<dbReference type="SMART" id="SM00849">
    <property type="entry name" value="Lactamase_B"/>
    <property type="match status" value="1"/>
</dbReference>
<dbReference type="InterPro" id="IPR050855">
    <property type="entry name" value="NDM-1-like"/>
</dbReference>